<dbReference type="eggNOG" id="ENOG502T526">
    <property type="taxonomic scope" value="Eukaryota"/>
</dbReference>
<reference evidence="1 2" key="1">
    <citation type="submission" date="2014-02" db="EMBL/GenBank/DDBJ databases">
        <title>The genome sequence of the entomopathogenic fungus Metarhizium robertsii ARSEF 2575.</title>
        <authorList>
            <person name="Giuliano Garisto Donzelli B."/>
            <person name="Roe B.A."/>
            <person name="Macmil S.L."/>
            <person name="Krasnoff S.B."/>
            <person name="Gibson D.M."/>
        </authorList>
    </citation>
    <scope>NUCLEOTIDE SEQUENCE [LARGE SCALE GENOMIC DNA]</scope>
    <source>
        <strain evidence="1 2">ARSEF 2575</strain>
    </source>
</reference>
<sequence length="75" mass="8277">MSNEADNTVPVQEIDEAEFQSGEPKAGDAWIKWNVKGGRDRTETRSIGVDHSLNGSPYIKAITIRSAPVTLHVWV</sequence>
<dbReference type="EMBL" id="JELW01000005">
    <property type="protein sequence ID" value="EXV02451.1"/>
    <property type="molecule type" value="Genomic_DNA"/>
</dbReference>
<comment type="caution">
    <text evidence="1">The sequence shown here is derived from an EMBL/GenBank/DDBJ whole genome shotgun (WGS) entry which is preliminary data.</text>
</comment>
<dbReference type="Proteomes" id="UP000030151">
    <property type="component" value="Unassembled WGS sequence"/>
</dbReference>
<gene>
    <name evidence="1" type="ORF">X797_004583</name>
</gene>
<evidence type="ECO:0000313" key="1">
    <source>
        <dbReference type="EMBL" id="EXV02451.1"/>
    </source>
</evidence>
<proteinExistence type="predicted"/>
<dbReference type="AlphaFoldDB" id="A0A0A1UYQ2"/>
<evidence type="ECO:0000313" key="2">
    <source>
        <dbReference type="Proteomes" id="UP000030151"/>
    </source>
</evidence>
<accession>A0A0A1UYQ2</accession>
<name>A0A0A1UYQ2_9HYPO</name>
<protein>
    <submittedName>
        <fullName evidence="1">Uncharacterized protein</fullName>
    </submittedName>
</protein>
<organism evidence="1 2">
    <name type="scientific">Metarhizium robertsii</name>
    <dbReference type="NCBI Taxonomy" id="568076"/>
    <lineage>
        <taxon>Eukaryota</taxon>
        <taxon>Fungi</taxon>
        <taxon>Dikarya</taxon>
        <taxon>Ascomycota</taxon>
        <taxon>Pezizomycotina</taxon>
        <taxon>Sordariomycetes</taxon>
        <taxon>Hypocreomycetidae</taxon>
        <taxon>Hypocreales</taxon>
        <taxon>Clavicipitaceae</taxon>
        <taxon>Metarhizium</taxon>
    </lineage>
</organism>
<dbReference type="HOGENOM" id="CLU_164166_1_0_1"/>
<dbReference type="OrthoDB" id="3541842at2759"/>